<comment type="similarity">
    <text evidence="1">Belongs to the synembryn family.</text>
</comment>
<dbReference type="GO" id="GO:0007186">
    <property type="term" value="P:G protein-coupled receptor signaling pathway"/>
    <property type="evidence" value="ECO:0007669"/>
    <property type="project" value="TreeGrafter"/>
</dbReference>
<dbReference type="GO" id="GO:0005085">
    <property type="term" value="F:guanyl-nucleotide exchange factor activity"/>
    <property type="evidence" value="ECO:0007669"/>
    <property type="project" value="UniProtKB-KW"/>
</dbReference>
<keyword evidence="2" id="KW-0344">Guanine-nucleotide releasing factor</keyword>
<dbReference type="InterPro" id="IPR019318">
    <property type="entry name" value="Gua_nucleotide_exch_fac_Ric8"/>
</dbReference>
<sequence>KIARNKEIANPEYNPTTGRIEPQKLDMFAGLSEEQREWEAHKIANLFCKLGDSGLQPMAVDADGKFKPVRELAAQVNLPSEHSESDSD</sequence>
<accession>E4XZ50</accession>
<keyword evidence="6" id="KW-1185">Reference proteome</keyword>
<evidence type="ECO:0000256" key="2">
    <source>
        <dbReference type="ARBA" id="ARBA00022658"/>
    </source>
</evidence>
<dbReference type="Proteomes" id="UP000001307">
    <property type="component" value="Unassembled WGS sequence"/>
</dbReference>
<feature type="region of interest" description="Disordered" evidence="4">
    <location>
        <begin position="1"/>
        <end position="21"/>
    </location>
</feature>
<evidence type="ECO:0000313" key="5">
    <source>
        <dbReference type="EMBL" id="CBY14912.1"/>
    </source>
</evidence>
<dbReference type="GO" id="GO:0001965">
    <property type="term" value="F:G-protein alpha-subunit binding"/>
    <property type="evidence" value="ECO:0007669"/>
    <property type="project" value="TreeGrafter"/>
</dbReference>
<dbReference type="GO" id="GO:0005737">
    <property type="term" value="C:cytoplasm"/>
    <property type="evidence" value="ECO:0007669"/>
    <property type="project" value="TreeGrafter"/>
</dbReference>
<dbReference type="EMBL" id="FN653373">
    <property type="protein sequence ID" value="CBY14912.1"/>
    <property type="molecule type" value="Genomic_DNA"/>
</dbReference>
<evidence type="ECO:0000256" key="3">
    <source>
        <dbReference type="ARBA" id="ARBA00023186"/>
    </source>
</evidence>
<dbReference type="InParanoid" id="E4XZ50"/>
<name>E4XZ50_OIKDI</name>
<gene>
    <name evidence="5" type="ORF">GSOID_T00010006001</name>
</gene>
<dbReference type="OrthoDB" id="5585685at2759"/>
<dbReference type="Pfam" id="PF10165">
    <property type="entry name" value="Ric8"/>
    <property type="match status" value="1"/>
</dbReference>
<organism evidence="5">
    <name type="scientific">Oikopleura dioica</name>
    <name type="common">Tunicate</name>
    <dbReference type="NCBI Taxonomy" id="34765"/>
    <lineage>
        <taxon>Eukaryota</taxon>
        <taxon>Metazoa</taxon>
        <taxon>Chordata</taxon>
        <taxon>Tunicata</taxon>
        <taxon>Appendicularia</taxon>
        <taxon>Copelata</taxon>
        <taxon>Oikopleuridae</taxon>
        <taxon>Oikopleura</taxon>
    </lineage>
</organism>
<reference evidence="5" key="1">
    <citation type="journal article" date="2010" name="Science">
        <title>Plasticity of animal genome architecture unmasked by rapid evolution of a pelagic tunicate.</title>
        <authorList>
            <person name="Denoeud F."/>
            <person name="Henriet S."/>
            <person name="Mungpakdee S."/>
            <person name="Aury J.M."/>
            <person name="Da Silva C."/>
            <person name="Brinkmann H."/>
            <person name="Mikhaleva J."/>
            <person name="Olsen L.C."/>
            <person name="Jubin C."/>
            <person name="Canestro C."/>
            <person name="Bouquet J.M."/>
            <person name="Danks G."/>
            <person name="Poulain J."/>
            <person name="Campsteijn C."/>
            <person name="Adamski M."/>
            <person name="Cross I."/>
            <person name="Yadetie F."/>
            <person name="Muffato M."/>
            <person name="Louis A."/>
            <person name="Butcher S."/>
            <person name="Tsagkogeorga G."/>
            <person name="Konrad A."/>
            <person name="Singh S."/>
            <person name="Jensen M.F."/>
            <person name="Cong E.H."/>
            <person name="Eikeseth-Otteraa H."/>
            <person name="Noel B."/>
            <person name="Anthouard V."/>
            <person name="Porcel B.M."/>
            <person name="Kachouri-Lafond R."/>
            <person name="Nishino A."/>
            <person name="Ugolini M."/>
            <person name="Chourrout P."/>
            <person name="Nishida H."/>
            <person name="Aasland R."/>
            <person name="Huzurbazar S."/>
            <person name="Westhof E."/>
            <person name="Delsuc F."/>
            <person name="Lehrach H."/>
            <person name="Reinhardt R."/>
            <person name="Weissenbach J."/>
            <person name="Roy S.W."/>
            <person name="Artiguenave F."/>
            <person name="Postlethwait J.H."/>
            <person name="Manak J.R."/>
            <person name="Thompson E.M."/>
            <person name="Jaillon O."/>
            <person name="Du Pasquier L."/>
            <person name="Boudinot P."/>
            <person name="Liberles D.A."/>
            <person name="Volff J.N."/>
            <person name="Philippe H."/>
            <person name="Lenhard B."/>
            <person name="Roest Crollius H."/>
            <person name="Wincker P."/>
            <person name="Chourrout D."/>
        </authorList>
    </citation>
    <scope>NUCLEOTIDE SEQUENCE [LARGE SCALE GENOMIC DNA]</scope>
</reference>
<evidence type="ECO:0000256" key="1">
    <source>
        <dbReference type="ARBA" id="ARBA00009049"/>
    </source>
</evidence>
<dbReference type="AlphaFoldDB" id="E4XZ50"/>
<protein>
    <submittedName>
        <fullName evidence="5">Uncharacterized protein</fullName>
    </submittedName>
</protein>
<keyword evidence="3" id="KW-0143">Chaperone</keyword>
<dbReference type="PANTHER" id="PTHR12425">
    <property type="entry name" value="SYNEMBRYN"/>
    <property type="match status" value="1"/>
</dbReference>
<proteinExistence type="inferred from homology"/>
<evidence type="ECO:0000313" key="6">
    <source>
        <dbReference type="Proteomes" id="UP000001307"/>
    </source>
</evidence>
<evidence type="ECO:0000256" key="4">
    <source>
        <dbReference type="SAM" id="MobiDB-lite"/>
    </source>
</evidence>
<feature type="non-terminal residue" evidence="5">
    <location>
        <position position="1"/>
    </location>
</feature>
<dbReference type="PANTHER" id="PTHR12425:SF5">
    <property type="entry name" value="SYNEMBRYN"/>
    <property type="match status" value="1"/>
</dbReference>